<keyword evidence="2" id="KW-0472">Membrane</keyword>
<evidence type="ECO:0000256" key="2">
    <source>
        <dbReference type="SAM" id="Phobius"/>
    </source>
</evidence>
<evidence type="ECO:0000259" key="3">
    <source>
        <dbReference type="Pfam" id="PF02563"/>
    </source>
</evidence>
<feature type="domain" description="Polysaccharide export protein N-terminal" evidence="3">
    <location>
        <begin position="55"/>
        <end position="150"/>
    </location>
</feature>
<dbReference type="RefSeq" id="WP_139010691.1">
    <property type="nucleotide sequence ID" value="NZ_VBSN01000022.1"/>
</dbReference>
<dbReference type="InterPro" id="IPR019554">
    <property type="entry name" value="Soluble_ligand-bd"/>
</dbReference>
<dbReference type="Pfam" id="PF10531">
    <property type="entry name" value="SLBB"/>
    <property type="match status" value="1"/>
</dbReference>
<gene>
    <name evidence="5" type="ORF">FEM33_03330</name>
</gene>
<feature type="domain" description="Soluble ligand binding" evidence="4">
    <location>
        <begin position="156"/>
        <end position="208"/>
    </location>
</feature>
<dbReference type="InterPro" id="IPR003715">
    <property type="entry name" value="Poly_export_N"/>
</dbReference>
<dbReference type="EMBL" id="VBSN01000022">
    <property type="protein sequence ID" value="KAA6441166.1"/>
    <property type="molecule type" value="Genomic_DNA"/>
</dbReference>
<keyword evidence="1" id="KW-0732">Signal</keyword>
<keyword evidence="2" id="KW-1133">Transmembrane helix</keyword>
<protein>
    <submittedName>
        <fullName evidence="5">Polysaccharide export protein</fullName>
    </submittedName>
</protein>
<accession>A0A5M8R2L5</accession>
<dbReference type="PANTHER" id="PTHR33619">
    <property type="entry name" value="POLYSACCHARIDE EXPORT PROTEIN GFCE-RELATED"/>
    <property type="match status" value="1"/>
</dbReference>
<dbReference type="OrthoDB" id="662756at2"/>
<evidence type="ECO:0000259" key="4">
    <source>
        <dbReference type="Pfam" id="PF10531"/>
    </source>
</evidence>
<keyword evidence="6" id="KW-1185">Reference proteome</keyword>
<organism evidence="5 6">
    <name type="scientific">Dyadobacter flavalbus</name>
    <dbReference type="NCBI Taxonomy" id="2579942"/>
    <lineage>
        <taxon>Bacteria</taxon>
        <taxon>Pseudomonadati</taxon>
        <taxon>Bacteroidota</taxon>
        <taxon>Cytophagia</taxon>
        <taxon>Cytophagales</taxon>
        <taxon>Spirosomataceae</taxon>
        <taxon>Dyadobacter</taxon>
    </lineage>
</organism>
<name>A0A5M8R2L5_9BACT</name>
<evidence type="ECO:0000313" key="6">
    <source>
        <dbReference type="Proteomes" id="UP000323994"/>
    </source>
</evidence>
<dbReference type="InterPro" id="IPR049712">
    <property type="entry name" value="Poly_export"/>
</dbReference>
<dbReference type="PANTHER" id="PTHR33619:SF3">
    <property type="entry name" value="POLYSACCHARIDE EXPORT PROTEIN GFCE-RELATED"/>
    <property type="match status" value="1"/>
</dbReference>
<dbReference type="AlphaFoldDB" id="A0A5M8R2L5"/>
<evidence type="ECO:0000313" key="5">
    <source>
        <dbReference type="EMBL" id="KAA6441166.1"/>
    </source>
</evidence>
<comment type="caution">
    <text evidence="5">The sequence shown here is derived from an EMBL/GenBank/DDBJ whole genome shotgun (WGS) entry which is preliminary data.</text>
</comment>
<reference evidence="5 6" key="1">
    <citation type="submission" date="2019-05" db="EMBL/GenBank/DDBJ databases">
        <authorList>
            <person name="Qu J.-H."/>
        </authorList>
    </citation>
    <scope>NUCLEOTIDE SEQUENCE [LARGE SCALE GENOMIC DNA]</scope>
    <source>
        <strain evidence="5 6">NS28</strain>
    </source>
</reference>
<dbReference type="Gene3D" id="3.30.1950.10">
    <property type="entry name" value="wza like domain"/>
    <property type="match status" value="1"/>
</dbReference>
<dbReference type="Pfam" id="PF02563">
    <property type="entry name" value="Poly_export"/>
    <property type="match status" value="1"/>
</dbReference>
<dbReference type="Proteomes" id="UP000323994">
    <property type="component" value="Unassembled WGS sequence"/>
</dbReference>
<dbReference type="PROSITE" id="PS51257">
    <property type="entry name" value="PROKAR_LIPOPROTEIN"/>
    <property type="match status" value="1"/>
</dbReference>
<feature type="transmembrane region" description="Helical" evidence="2">
    <location>
        <begin position="248"/>
        <end position="267"/>
    </location>
</feature>
<keyword evidence="2" id="KW-0812">Transmembrane</keyword>
<dbReference type="GO" id="GO:0015159">
    <property type="term" value="F:polysaccharide transmembrane transporter activity"/>
    <property type="evidence" value="ECO:0007669"/>
    <property type="project" value="InterPro"/>
</dbReference>
<evidence type="ECO:0000256" key="1">
    <source>
        <dbReference type="ARBA" id="ARBA00022729"/>
    </source>
</evidence>
<sequence length="271" mass="30177">MKIHRFLPVRLLVFLSLAYIAIVGGTTSCVSPQSIIYFQGDTASISRAKIQQSYVPVIESNDMLSIVVGSLNQEANAIFNSANEYATTSTSYGSGSSSGRQPFGYLVDRDGNIELPLVGKIKVEGLTTPIAADTIRGRLQMYLKEPSVNIKNINFKVSVLGEVNRPAVYVVPDEKITLPEILSLAGDLTIYGRRNNVMIIREEKGERQYARVDLTSRKIFESPFYYMHKNDVIYVEPIKAKMNTTDRAVQLAPLFVSMVTALALLIYRLRL</sequence>
<proteinExistence type="predicted"/>